<organism evidence="2 3">
    <name type="scientific">Qipengyuania spongiae</name>
    <dbReference type="NCBI Taxonomy" id="2909673"/>
    <lineage>
        <taxon>Bacteria</taxon>
        <taxon>Pseudomonadati</taxon>
        <taxon>Pseudomonadota</taxon>
        <taxon>Alphaproteobacteria</taxon>
        <taxon>Sphingomonadales</taxon>
        <taxon>Erythrobacteraceae</taxon>
        <taxon>Qipengyuania</taxon>
    </lineage>
</organism>
<sequence length="160" mass="16836">MTKHLFIAAALAATSLSLAACSGGEEEAPVAAEEGIAGLTISNPRMMLAPVAGNPAAIYMDMAYDGGRNIAIRRVDVAQAGRAELHDMMEYDFEMTMAEMPPLMLKPGDKVSFAPGGKHVMAFDVSPELQPGTTTEVTFTIAGGDKQSFDVPVMAAGEER</sequence>
<feature type="chain" id="PRO_5045465173" evidence="1">
    <location>
        <begin position="20"/>
        <end position="160"/>
    </location>
</feature>
<dbReference type="EMBL" id="CP092471">
    <property type="protein sequence ID" value="UVI38860.1"/>
    <property type="molecule type" value="Genomic_DNA"/>
</dbReference>
<dbReference type="Gene3D" id="2.60.40.1890">
    <property type="entry name" value="PCu(A)C copper chaperone"/>
    <property type="match status" value="1"/>
</dbReference>
<reference evidence="2" key="1">
    <citation type="submission" date="2022-02" db="EMBL/GenBank/DDBJ databases">
        <title>Qipengyuania spongiae sp. nov., isolated from marine sponge.</title>
        <authorList>
            <person name="Li Z."/>
            <person name="Zhang M."/>
        </authorList>
    </citation>
    <scope>NUCLEOTIDE SEQUENCE</scope>
    <source>
        <strain evidence="2">PHS-Z21</strain>
    </source>
</reference>
<proteinExistence type="predicted"/>
<feature type="signal peptide" evidence="1">
    <location>
        <begin position="1"/>
        <end position="19"/>
    </location>
</feature>
<name>A0ABY5SX13_9SPHN</name>
<dbReference type="InterPro" id="IPR007410">
    <property type="entry name" value="LpqE-like"/>
</dbReference>
<dbReference type="Pfam" id="PF04314">
    <property type="entry name" value="PCuAC"/>
    <property type="match status" value="1"/>
</dbReference>
<gene>
    <name evidence="2" type="ORF">L1F33_11490</name>
</gene>
<dbReference type="SUPFAM" id="SSF110087">
    <property type="entry name" value="DR1885-like metal-binding protein"/>
    <property type="match status" value="1"/>
</dbReference>
<evidence type="ECO:0000256" key="1">
    <source>
        <dbReference type="SAM" id="SignalP"/>
    </source>
</evidence>
<accession>A0ABY5SX13</accession>
<protein>
    <submittedName>
        <fullName evidence="2">Copper chaperone PCu(A)C</fullName>
    </submittedName>
</protein>
<dbReference type="PANTHER" id="PTHR36302">
    <property type="entry name" value="BLR7088 PROTEIN"/>
    <property type="match status" value="1"/>
</dbReference>
<dbReference type="InterPro" id="IPR036182">
    <property type="entry name" value="PCuAC_sf"/>
</dbReference>
<dbReference type="RefSeq" id="WP_265558042.1">
    <property type="nucleotide sequence ID" value="NZ_CP092471.1"/>
</dbReference>
<dbReference type="PROSITE" id="PS51257">
    <property type="entry name" value="PROKAR_LIPOPROTEIN"/>
    <property type="match status" value="1"/>
</dbReference>
<dbReference type="Proteomes" id="UP001065265">
    <property type="component" value="Chromosome"/>
</dbReference>
<keyword evidence="3" id="KW-1185">Reference proteome</keyword>
<evidence type="ECO:0000313" key="3">
    <source>
        <dbReference type="Proteomes" id="UP001065265"/>
    </source>
</evidence>
<evidence type="ECO:0000313" key="2">
    <source>
        <dbReference type="EMBL" id="UVI38860.1"/>
    </source>
</evidence>
<keyword evidence="1" id="KW-0732">Signal</keyword>
<dbReference type="PANTHER" id="PTHR36302:SF1">
    <property type="entry name" value="COPPER CHAPERONE PCU(A)C"/>
    <property type="match status" value="1"/>
</dbReference>
<dbReference type="InterPro" id="IPR058248">
    <property type="entry name" value="Lxx211020-like"/>
</dbReference>